<dbReference type="AlphaFoldDB" id="A0A6A5B091"/>
<dbReference type="Proteomes" id="UP000444721">
    <property type="component" value="Unassembled WGS sequence"/>
</dbReference>
<protein>
    <submittedName>
        <fullName evidence="1">Uncharacterized protein</fullName>
    </submittedName>
</protein>
<dbReference type="VEuPathDB" id="AmoebaDB:NF0095370"/>
<proteinExistence type="predicted"/>
<dbReference type="EMBL" id="VFQX01000064">
    <property type="protein sequence ID" value="KAF0972923.1"/>
    <property type="molecule type" value="Genomic_DNA"/>
</dbReference>
<dbReference type="OrthoDB" id="10494054at2759"/>
<reference evidence="1 2" key="1">
    <citation type="journal article" date="2019" name="Sci. Rep.">
        <title>Nanopore sequencing improves the draft genome of the human pathogenic amoeba Naegleria fowleri.</title>
        <authorList>
            <person name="Liechti N."/>
            <person name="Schurch N."/>
            <person name="Bruggmann R."/>
            <person name="Wittwer M."/>
        </authorList>
    </citation>
    <scope>NUCLEOTIDE SEQUENCE [LARGE SCALE GENOMIC DNA]</scope>
    <source>
        <strain evidence="1 2">ATCC 30894</strain>
    </source>
</reference>
<organism evidence="1 2">
    <name type="scientific">Naegleria fowleri</name>
    <name type="common">Brain eating amoeba</name>
    <dbReference type="NCBI Taxonomy" id="5763"/>
    <lineage>
        <taxon>Eukaryota</taxon>
        <taxon>Discoba</taxon>
        <taxon>Heterolobosea</taxon>
        <taxon>Tetramitia</taxon>
        <taxon>Eutetramitia</taxon>
        <taxon>Vahlkampfiidae</taxon>
        <taxon>Naegleria</taxon>
    </lineage>
</organism>
<evidence type="ECO:0000313" key="1">
    <source>
        <dbReference type="EMBL" id="KAF0972923.1"/>
    </source>
</evidence>
<keyword evidence="2" id="KW-1185">Reference proteome</keyword>
<dbReference type="VEuPathDB" id="AmoebaDB:FDP41_008775"/>
<dbReference type="RefSeq" id="XP_044557637.1">
    <property type="nucleotide sequence ID" value="XM_044712664.1"/>
</dbReference>
<accession>A0A6A5B091</accession>
<sequence>MLIAPLVPSSILSKFTQVVLPREPPLMSLITFSDKFDKSNSKKNDVHIFKHHFIISSKSEDAFMEYLKDYFEETETVEFIERFVHDQEFSNIKNSEWIKKVGTLDENGEFIEQRKYCFVQLLVQRRKFVRKGSDNIKVTLEFTEFPTGDTFSVFAFHAHVGKELLEEILKDNASPPMGVEIKPSRSKMIEYLYRHKRDIYMQLMNTGHIPKDIQYYSRDACQITIATARSLI</sequence>
<gene>
    <name evidence="1" type="ORF">FDP41_008775</name>
</gene>
<name>A0A6A5B091_NAEFO</name>
<evidence type="ECO:0000313" key="2">
    <source>
        <dbReference type="Proteomes" id="UP000444721"/>
    </source>
</evidence>
<dbReference type="GeneID" id="68115993"/>
<dbReference type="VEuPathDB" id="AmoebaDB:NfTy_010550"/>
<comment type="caution">
    <text evidence="1">The sequence shown here is derived from an EMBL/GenBank/DDBJ whole genome shotgun (WGS) entry which is preliminary data.</text>
</comment>